<evidence type="ECO:0000313" key="1">
    <source>
        <dbReference type="EMBL" id="CAE0800834.1"/>
    </source>
</evidence>
<protein>
    <submittedName>
        <fullName evidence="1">Uncharacterized protein</fullName>
    </submittedName>
</protein>
<organism evidence="1">
    <name type="scientific">Eutreptiella gymnastica</name>
    <dbReference type="NCBI Taxonomy" id="73025"/>
    <lineage>
        <taxon>Eukaryota</taxon>
        <taxon>Discoba</taxon>
        <taxon>Euglenozoa</taxon>
        <taxon>Euglenida</taxon>
        <taxon>Spirocuta</taxon>
        <taxon>Euglenophyceae</taxon>
        <taxon>Eutreptiales</taxon>
        <taxon>Eutreptiaceae</taxon>
        <taxon>Eutreptiella</taxon>
    </lineage>
</organism>
<dbReference type="EMBL" id="HBJA01035438">
    <property type="protein sequence ID" value="CAE0800834.1"/>
    <property type="molecule type" value="Transcribed_RNA"/>
</dbReference>
<reference evidence="1" key="1">
    <citation type="submission" date="2021-01" db="EMBL/GenBank/DDBJ databases">
        <authorList>
            <person name="Corre E."/>
            <person name="Pelletier E."/>
            <person name="Niang G."/>
            <person name="Scheremetjew M."/>
            <person name="Finn R."/>
            <person name="Kale V."/>
            <person name="Holt S."/>
            <person name="Cochrane G."/>
            <person name="Meng A."/>
            <person name="Brown T."/>
            <person name="Cohen L."/>
        </authorList>
    </citation>
    <scope>NUCLEOTIDE SEQUENCE</scope>
    <source>
        <strain evidence="1">CCMP1594</strain>
    </source>
</reference>
<dbReference type="AlphaFoldDB" id="A0A7S4FKH4"/>
<sequence length="112" mass="12481">MSQKLNEVQENIAYNLRPRTAQEMHTLQYCMAQCSSLQTGTRCTASAPCSSTVVLPHTRGADVRTSLPFFSPMANLIRDLTTANDLHTEHNSCTYSLYQHHASNTGDHLPPF</sequence>
<accession>A0A7S4FKH4</accession>
<proteinExistence type="predicted"/>
<gene>
    <name evidence="1" type="ORF">EGYM00163_LOCUS11955</name>
</gene>
<name>A0A7S4FKH4_9EUGL</name>